<feature type="region of interest" description="Disordered" evidence="1">
    <location>
        <begin position="166"/>
        <end position="187"/>
    </location>
</feature>
<accession>A0A2G1QN73</accession>
<organism evidence="2 3">
    <name type="scientific">Zhengella mangrovi</name>
    <dbReference type="NCBI Taxonomy" id="1982044"/>
    <lineage>
        <taxon>Bacteria</taxon>
        <taxon>Pseudomonadati</taxon>
        <taxon>Pseudomonadota</taxon>
        <taxon>Alphaproteobacteria</taxon>
        <taxon>Hyphomicrobiales</taxon>
        <taxon>Notoacmeibacteraceae</taxon>
        <taxon>Zhengella</taxon>
    </lineage>
</organism>
<comment type="caution">
    <text evidence="2">The sequence shown here is derived from an EMBL/GenBank/DDBJ whole genome shotgun (WGS) entry which is preliminary data.</text>
</comment>
<feature type="compositionally biased region" description="Low complexity" evidence="1">
    <location>
        <begin position="131"/>
        <end position="142"/>
    </location>
</feature>
<dbReference type="InterPro" id="IPR035923">
    <property type="entry name" value="TT1751-like_sf"/>
</dbReference>
<gene>
    <name evidence="2" type="ORF">CSC94_10430</name>
</gene>
<evidence type="ECO:0000313" key="2">
    <source>
        <dbReference type="EMBL" id="PHP66966.1"/>
    </source>
</evidence>
<dbReference type="Proteomes" id="UP000221168">
    <property type="component" value="Unassembled WGS sequence"/>
</dbReference>
<proteinExistence type="predicted"/>
<reference evidence="2 3" key="1">
    <citation type="submission" date="2017-10" db="EMBL/GenBank/DDBJ databases">
        <title>Sedimentibacterium mangrovi gen. nov., sp. nov., a novel member of family Phyllobacteriacea isolated from mangrove sediment.</title>
        <authorList>
            <person name="Liao H."/>
            <person name="Tian Y."/>
        </authorList>
    </citation>
    <scope>NUCLEOTIDE SEQUENCE [LARGE SCALE GENOMIC DNA]</scope>
    <source>
        <strain evidence="2 3">X9-2-2</strain>
    </source>
</reference>
<name>A0A2G1QN73_9HYPH</name>
<evidence type="ECO:0000313" key="3">
    <source>
        <dbReference type="Proteomes" id="UP000221168"/>
    </source>
</evidence>
<dbReference type="RefSeq" id="WP_099306287.1">
    <property type="nucleotide sequence ID" value="NZ_PDVP01000005.1"/>
</dbReference>
<evidence type="ECO:0000256" key="1">
    <source>
        <dbReference type="SAM" id="MobiDB-lite"/>
    </source>
</evidence>
<sequence>MTRYLQLHLEDVSDMETAVGFLTDALKASGFAILGVMDATGIVRAGRDGCARTSIVAALQTELASGAGRADDAEPGAMPCDFVLCEGTRGVAVTVADPAPDSPSADRAPSPEEALSARIRIALAAVAGRAGAGAPRSGRQGAETPAAPDRWQEFSERLATKLRQFRETGSLAPSGGEPDRRSPASAASEIDRDMAALSGNLMHVIEVLDAAEHGRYAETHFRAAGSGRD</sequence>
<feature type="region of interest" description="Disordered" evidence="1">
    <location>
        <begin position="131"/>
        <end position="150"/>
    </location>
</feature>
<dbReference type="Gene3D" id="3.30.310.70">
    <property type="entry name" value="TT1751-like domain"/>
    <property type="match status" value="1"/>
</dbReference>
<dbReference type="AlphaFoldDB" id="A0A2G1QN73"/>
<dbReference type="EMBL" id="PDVP01000005">
    <property type="protein sequence ID" value="PHP66966.1"/>
    <property type="molecule type" value="Genomic_DNA"/>
</dbReference>
<protein>
    <submittedName>
        <fullName evidence="2">Uncharacterized protein</fullName>
    </submittedName>
</protein>
<keyword evidence="3" id="KW-1185">Reference proteome</keyword>